<keyword evidence="3" id="KW-1185">Reference proteome</keyword>
<sequence>MARLSTLVFAAAVALALVCCTTSAPASEETAVLNHNLGFSVEGIVTCLAMLGLAGMSQAVSEIIEKCEPLGNGLKYRVCALSKLAKLGPEYLECVIES</sequence>
<evidence type="ECO:0000256" key="2">
    <source>
        <dbReference type="SAM" id="SignalP"/>
    </source>
</evidence>
<accession>A0A6P8YD85</accession>
<dbReference type="OrthoDB" id="8211464at2759"/>
<reference evidence="4" key="1">
    <citation type="submission" date="2025-08" db="UniProtKB">
        <authorList>
            <consortium name="RefSeq"/>
        </authorList>
    </citation>
    <scope>IDENTIFICATION</scope>
    <source>
        <tissue evidence="4">Total insect</tissue>
    </source>
</reference>
<keyword evidence="1" id="KW-1133">Transmembrane helix</keyword>
<dbReference type="KEGG" id="tpal:117641269"/>
<name>A0A6P8YD85_THRPL</name>
<evidence type="ECO:0000256" key="1">
    <source>
        <dbReference type="SAM" id="Phobius"/>
    </source>
</evidence>
<dbReference type="GeneID" id="117641269"/>
<dbReference type="RefSeq" id="XP_034234331.1">
    <property type="nucleotide sequence ID" value="XM_034378440.1"/>
</dbReference>
<evidence type="ECO:0000313" key="3">
    <source>
        <dbReference type="Proteomes" id="UP000515158"/>
    </source>
</evidence>
<gene>
    <name evidence="4" type="primary">LOC117641269</name>
</gene>
<dbReference type="AlphaFoldDB" id="A0A6P8YD85"/>
<feature type="transmembrane region" description="Helical" evidence="1">
    <location>
        <begin position="36"/>
        <end position="56"/>
    </location>
</feature>
<proteinExistence type="predicted"/>
<keyword evidence="2" id="KW-0732">Signal</keyword>
<keyword evidence="1" id="KW-0812">Transmembrane</keyword>
<protein>
    <submittedName>
        <fullName evidence="4">Uncharacterized protein LOC117641269</fullName>
    </submittedName>
</protein>
<evidence type="ECO:0000313" key="4">
    <source>
        <dbReference type="RefSeq" id="XP_034234331.1"/>
    </source>
</evidence>
<feature type="chain" id="PRO_5028265775" evidence="2">
    <location>
        <begin position="27"/>
        <end position="98"/>
    </location>
</feature>
<organism evidence="4">
    <name type="scientific">Thrips palmi</name>
    <name type="common">Melon thrips</name>
    <dbReference type="NCBI Taxonomy" id="161013"/>
    <lineage>
        <taxon>Eukaryota</taxon>
        <taxon>Metazoa</taxon>
        <taxon>Ecdysozoa</taxon>
        <taxon>Arthropoda</taxon>
        <taxon>Hexapoda</taxon>
        <taxon>Insecta</taxon>
        <taxon>Pterygota</taxon>
        <taxon>Neoptera</taxon>
        <taxon>Paraneoptera</taxon>
        <taxon>Thysanoptera</taxon>
        <taxon>Terebrantia</taxon>
        <taxon>Thripoidea</taxon>
        <taxon>Thripidae</taxon>
        <taxon>Thrips</taxon>
    </lineage>
</organism>
<feature type="signal peptide" evidence="2">
    <location>
        <begin position="1"/>
        <end position="26"/>
    </location>
</feature>
<dbReference type="Proteomes" id="UP000515158">
    <property type="component" value="Unplaced"/>
</dbReference>
<keyword evidence="1" id="KW-0472">Membrane</keyword>
<dbReference type="InParanoid" id="A0A6P8YD85"/>